<keyword evidence="10" id="KW-0862">Zinc</keyword>
<feature type="compositionally biased region" description="Polar residues" evidence="21">
    <location>
        <begin position="411"/>
        <end position="430"/>
    </location>
</feature>
<comment type="subcellular location">
    <subcellularLocation>
        <location evidence="2">Nucleus</location>
    </subcellularLocation>
</comment>
<dbReference type="EC" id="1.14.11.27" evidence="4"/>
<dbReference type="Pfam" id="PF12937">
    <property type="entry name" value="F-box-like"/>
    <property type="match status" value="1"/>
</dbReference>
<keyword evidence="6" id="KW-0433">Leucine-rich repeat</keyword>
<dbReference type="SUPFAM" id="SSF52047">
    <property type="entry name" value="RNI-like"/>
    <property type="match status" value="1"/>
</dbReference>
<evidence type="ECO:0000256" key="1">
    <source>
        <dbReference type="ARBA" id="ARBA00001954"/>
    </source>
</evidence>
<evidence type="ECO:0000256" key="9">
    <source>
        <dbReference type="ARBA" id="ARBA00022771"/>
    </source>
</evidence>
<dbReference type="CDD" id="cd21785">
    <property type="entry name" value="CTD_KDM2B"/>
    <property type="match status" value="1"/>
</dbReference>
<dbReference type="CDD" id="cd22180">
    <property type="entry name" value="F-box_FBXL10"/>
    <property type="match status" value="1"/>
</dbReference>
<evidence type="ECO:0000259" key="22">
    <source>
        <dbReference type="PROSITE" id="PS51058"/>
    </source>
</evidence>
<evidence type="ECO:0000256" key="19">
    <source>
        <dbReference type="ARBA" id="ARBA00047915"/>
    </source>
</evidence>
<proteinExistence type="inferred from homology"/>
<keyword evidence="13" id="KW-0560">Oxidoreductase</keyword>
<evidence type="ECO:0000256" key="21">
    <source>
        <dbReference type="SAM" id="MobiDB-lite"/>
    </source>
</evidence>
<feature type="region of interest" description="Disordered" evidence="21">
    <location>
        <begin position="1983"/>
        <end position="2008"/>
    </location>
</feature>
<feature type="non-terminal residue" evidence="24">
    <location>
        <position position="1"/>
    </location>
</feature>
<evidence type="ECO:0000256" key="7">
    <source>
        <dbReference type="ARBA" id="ARBA00022723"/>
    </source>
</evidence>
<evidence type="ECO:0000256" key="2">
    <source>
        <dbReference type="ARBA" id="ARBA00004123"/>
    </source>
</evidence>
<dbReference type="GO" id="GO:0005634">
    <property type="term" value="C:nucleus"/>
    <property type="evidence" value="ECO:0007669"/>
    <property type="project" value="UniProtKB-SubCell"/>
</dbReference>
<dbReference type="Gene3D" id="1.20.58.1360">
    <property type="match status" value="1"/>
</dbReference>
<evidence type="ECO:0000313" key="26">
    <source>
        <dbReference type="Proteomes" id="UP000618051"/>
    </source>
</evidence>
<keyword evidence="14" id="KW-0408">Iron</keyword>
<dbReference type="Pfam" id="PF25372">
    <property type="entry name" value="DUF7885"/>
    <property type="match status" value="1"/>
</dbReference>
<reference evidence="24" key="1">
    <citation type="submission" date="2020-10" db="EMBL/GenBank/DDBJ databases">
        <title>Feather gene expression reveals the developmental basis of iridescence in African starlings.</title>
        <authorList>
            <person name="Rubenstein D.R."/>
        </authorList>
    </citation>
    <scope>NUCLEOTIDE SEQUENCE</scope>
    <source>
        <strain evidence="24">SS15</strain>
        <tissue evidence="24">Liver</tissue>
    </source>
</reference>
<feature type="region of interest" description="Disordered" evidence="21">
    <location>
        <begin position="1481"/>
        <end position="1511"/>
    </location>
</feature>
<gene>
    <name evidence="25" type="ORF">IHE44_0006323</name>
    <name evidence="24" type="ORF">IHE44_013367</name>
</gene>
<dbReference type="FunFam" id="2.60.120.650:FF:000005">
    <property type="entry name" value="lysine-specific demethylase 2A isoform X1"/>
    <property type="match status" value="1"/>
</dbReference>
<comment type="caution">
    <text evidence="24">The sequence shown here is derived from an EMBL/GenBank/DDBJ whole genome shotgun (WGS) entry which is preliminary data.</text>
</comment>
<accession>A0A835P403</accession>
<keyword evidence="11" id="KW-0156">Chromatin regulator</keyword>
<keyword evidence="8" id="KW-0677">Repeat</keyword>
<feature type="compositionally biased region" description="Basic residues" evidence="21">
    <location>
        <begin position="783"/>
        <end position="794"/>
    </location>
</feature>
<keyword evidence="7" id="KW-0479">Metal-binding</keyword>
<dbReference type="InterPro" id="IPR002857">
    <property type="entry name" value="Znf_CXXC"/>
</dbReference>
<dbReference type="Proteomes" id="UP000618051">
    <property type="component" value="Unassembled WGS sequence"/>
</dbReference>
<dbReference type="PROSITE" id="PS51058">
    <property type="entry name" value="ZF_CXXC"/>
    <property type="match status" value="1"/>
</dbReference>
<feature type="compositionally biased region" description="Basic and acidic residues" evidence="21">
    <location>
        <begin position="355"/>
        <end position="365"/>
    </location>
</feature>
<feature type="region of interest" description="Disordered" evidence="21">
    <location>
        <begin position="1857"/>
        <end position="1880"/>
    </location>
</feature>
<dbReference type="GO" id="GO:0140680">
    <property type="term" value="F:histone H3K36me/H3K36me2 demethylase activity"/>
    <property type="evidence" value="ECO:0007669"/>
    <property type="project" value="UniProtKB-EC"/>
</dbReference>
<dbReference type="Pfam" id="PF17811">
    <property type="entry name" value="JHD"/>
    <property type="match status" value="1"/>
</dbReference>
<name>A0A835P403_9PASS</name>
<evidence type="ECO:0000256" key="17">
    <source>
        <dbReference type="ARBA" id="ARBA00023163"/>
    </source>
</evidence>
<feature type="compositionally biased region" description="Polar residues" evidence="21">
    <location>
        <begin position="1988"/>
        <end position="2008"/>
    </location>
</feature>
<dbReference type="InterPro" id="IPR013083">
    <property type="entry name" value="Znf_RING/FYVE/PHD"/>
</dbReference>
<dbReference type="CDD" id="cd15644">
    <property type="entry name" value="PHD_KDM2B"/>
    <property type="match status" value="1"/>
</dbReference>
<comment type="similarity">
    <text evidence="3">Belongs to the JHDM1 histone demethylase family.</text>
</comment>
<dbReference type="GO" id="GO:0003677">
    <property type="term" value="F:DNA binding"/>
    <property type="evidence" value="ECO:0007669"/>
    <property type="project" value="UniProtKB-KW"/>
</dbReference>
<evidence type="ECO:0000256" key="16">
    <source>
        <dbReference type="ARBA" id="ARBA00023125"/>
    </source>
</evidence>
<evidence type="ECO:0000313" key="25">
    <source>
        <dbReference type="EMBL" id="KAI1233128.1"/>
    </source>
</evidence>
<dbReference type="InterPro" id="IPR019787">
    <property type="entry name" value="Znf_PHD-finger"/>
</dbReference>
<dbReference type="OrthoDB" id="5876800at2759"/>
<evidence type="ECO:0000256" key="6">
    <source>
        <dbReference type="ARBA" id="ARBA00022614"/>
    </source>
</evidence>
<comment type="cofactor">
    <cofactor evidence="1">
        <name>Fe(2+)</name>
        <dbReference type="ChEBI" id="CHEBI:29033"/>
    </cofactor>
</comment>
<evidence type="ECO:0000256" key="8">
    <source>
        <dbReference type="ARBA" id="ARBA00022737"/>
    </source>
</evidence>
<dbReference type="GO" id="GO:0008270">
    <property type="term" value="F:zinc ion binding"/>
    <property type="evidence" value="ECO:0007669"/>
    <property type="project" value="UniProtKB-KW"/>
</dbReference>
<evidence type="ECO:0000256" key="18">
    <source>
        <dbReference type="ARBA" id="ARBA00023242"/>
    </source>
</evidence>
<evidence type="ECO:0000256" key="5">
    <source>
        <dbReference type="ARBA" id="ARBA00022491"/>
    </source>
</evidence>
<reference evidence="25 26" key="2">
    <citation type="journal article" date="2021" name="J. Hered.">
        <title>Feather Gene Expression Elucidates the Developmental Basis of Plumage Iridescence in African Starlings.</title>
        <authorList>
            <person name="Rubenstein D.R."/>
            <person name="Corvelo A."/>
            <person name="MacManes M.D."/>
            <person name="Maia R."/>
            <person name="Narzisi G."/>
            <person name="Rousaki A."/>
            <person name="Vandenabeele P."/>
            <person name="Shawkey M.D."/>
            <person name="Solomon J."/>
        </authorList>
    </citation>
    <scope>NUCLEOTIDE SEQUENCE [LARGE SCALE GENOMIC DNA]</scope>
    <source>
        <strain evidence="25">SS15</strain>
    </source>
</reference>
<dbReference type="InterPro" id="IPR050690">
    <property type="entry name" value="JHDM1_Histone_Demethylase"/>
</dbReference>
<evidence type="ECO:0000256" key="10">
    <source>
        <dbReference type="ARBA" id="ARBA00022833"/>
    </source>
</evidence>
<dbReference type="Gene3D" id="3.80.10.10">
    <property type="entry name" value="Ribonuclease Inhibitor"/>
    <property type="match status" value="1"/>
</dbReference>
<dbReference type="Pfam" id="PF16866">
    <property type="entry name" value="PHD_4"/>
    <property type="match status" value="1"/>
</dbReference>
<reference evidence="25" key="3">
    <citation type="submission" date="2022-01" db="EMBL/GenBank/DDBJ databases">
        <authorList>
            <person name="Rubenstein D.R."/>
        </authorList>
    </citation>
    <scope>NUCLEOTIDE SEQUENCE</scope>
    <source>
        <strain evidence="25">SS15</strain>
        <tissue evidence="25">Liver</tissue>
    </source>
</reference>
<dbReference type="SUPFAM" id="SSF51197">
    <property type="entry name" value="Clavaminate synthase-like"/>
    <property type="match status" value="1"/>
</dbReference>
<keyword evidence="24" id="KW-0808">Transferase</keyword>
<keyword evidence="24" id="KW-0489">Methyltransferase</keyword>
<evidence type="ECO:0000256" key="12">
    <source>
        <dbReference type="ARBA" id="ARBA00022964"/>
    </source>
</evidence>
<keyword evidence="16" id="KW-0238">DNA-binding</keyword>
<dbReference type="SMART" id="SM00558">
    <property type="entry name" value="JmjC"/>
    <property type="match status" value="1"/>
</dbReference>
<evidence type="ECO:0000256" key="3">
    <source>
        <dbReference type="ARBA" id="ARBA00008037"/>
    </source>
</evidence>
<dbReference type="InterPro" id="IPR057207">
    <property type="entry name" value="FBXL15_LRR"/>
</dbReference>
<evidence type="ECO:0000313" key="24">
    <source>
        <dbReference type="EMBL" id="KAG0132483.1"/>
    </source>
</evidence>
<dbReference type="InterPro" id="IPR032675">
    <property type="entry name" value="LRR_dom_sf"/>
</dbReference>
<evidence type="ECO:0000256" key="11">
    <source>
        <dbReference type="ARBA" id="ARBA00022853"/>
    </source>
</evidence>
<dbReference type="FunFam" id="3.80.10.10:FF:000011">
    <property type="entry name" value="Lysine-specific demethylase 2B isoform X1"/>
    <property type="match status" value="1"/>
</dbReference>
<keyword evidence="18" id="KW-0539">Nucleus</keyword>
<dbReference type="Pfam" id="PF02008">
    <property type="entry name" value="zf-CXXC"/>
    <property type="match status" value="1"/>
</dbReference>
<evidence type="ECO:0000256" key="13">
    <source>
        <dbReference type="ARBA" id="ARBA00023002"/>
    </source>
</evidence>
<keyword evidence="9 20" id="KW-0863">Zinc-finger</keyword>
<feature type="compositionally biased region" description="Basic and acidic residues" evidence="21">
    <location>
        <begin position="795"/>
        <end position="808"/>
    </location>
</feature>
<evidence type="ECO:0000256" key="20">
    <source>
        <dbReference type="PROSITE-ProRule" id="PRU00509"/>
    </source>
</evidence>
<evidence type="ECO:0000256" key="15">
    <source>
        <dbReference type="ARBA" id="ARBA00023015"/>
    </source>
</evidence>
<comment type="catalytic activity">
    <reaction evidence="19">
        <text>N(6),N(6)-dimethyl-L-lysyl(36)-[histone H3] + 2 2-oxoglutarate + 2 O2 = L-lysyl(36)-[histone H3] + 2 formaldehyde + 2 succinate + 2 CO2</text>
        <dbReference type="Rhea" id="RHEA:42032"/>
        <dbReference type="Rhea" id="RHEA-COMP:9785"/>
        <dbReference type="Rhea" id="RHEA-COMP:9787"/>
        <dbReference type="ChEBI" id="CHEBI:15379"/>
        <dbReference type="ChEBI" id="CHEBI:16526"/>
        <dbReference type="ChEBI" id="CHEBI:16810"/>
        <dbReference type="ChEBI" id="CHEBI:16842"/>
        <dbReference type="ChEBI" id="CHEBI:29969"/>
        <dbReference type="ChEBI" id="CHEBI:30031"/>
        <dbReference type="ChEBI" id="CHEBI:61976"/>
        <dbReference type="EC" id="1.14.11.27"/>
    </reaction>
</comment>
<dbReference type="Gene3D" id="3.30.40.10">
    <property type="entry name" value="Zinc/RING finger domain, C3HC4 (zinc finger)"/>
    <property type="match status" value="1"/>
</dbReference>
<evidence type="ECO:0000256" key="4">
    <source>
        <dbReference type="ARBA" id="ARBA00013246"/>
    </source>
</evidence>
<feature type="compositionally biased region" description="Basic and acidic residues" evidence="21">
    <location>
        <begin position="824"/>
        <end position="839"/>
    </location>
</feature>
<feature type="domain" description="JmjC" evidence="23">
    <location>
        <begin position="112"/>
        <end position="280"/>
    </location>
</feature>
<keyword evidence="17" id="KW-0804">Transcription</keyword>
<dbReference type="SMART" id="SM00367">
    <property type="entry name" value="LRR_CC"/>
    <property type="match status" value="5"/>
</dbReference>
<dbReference type="PROSITE" id="PS51184">
    <property type="entry name" value="JMJC"/>
    <property type="match status" value="1"/>
</dbReference>
<feature type="compositionally biased region" description="Polar residues" evidence="21">
    <location>
        <begin position="809"/>
        <end position="823"/>
    </location>
</feature>
<dbReference type="PANTHER" id="PTHR23123">
    <property type="entry name" value="PHD/F-BOX CONTAINING PROTEIN"/>
    <property type="match status" value="1"/>
</dbReference>
<protein>
    <recommendedName>
        <fullName evidence="4">[histone H3]-dimethyl-L-lysine(36) demethylase</fullName>
        <ecNumber evidence="4">1.14.11.27</ecNumber>
    </recommendedName>
</protein>
<evidence type="ECO:0000256" key="14">
    <source>
        <dbReference type="ARBA" id="ARBA00023004"/>
    </source>
</evidence>
<organism evidence="24">
    <name type="scientific">Lamprotornis superbus</name>
    <dbReference type="NCBI Taxonomy" id="245042"/>
    <lineage>
        <taxon>Eukaryota</taxon>
        <taxon>Metazoa</taxon>
        <taxon>Chordata</taxon>
        <taxon>Craniata</taxon>
        <taxon>Vertebrata</taxon>
        <taxon>Euteleostomi</taxon>
        <taxon>Archelosauria</taxon>
        <taxon>Archosauria</taxon>
        <taxon>Dinosauria</taxon>
        <taxon>Saurischia</taxon>
        <taxon>Theropoda</taxon>
        <taxon>Coelurosauria</taxon>
        <taxon>Aves</taxon>
        <taxon>Neognathae</taxon>
        <taxon>Neoaves</taxon>
        <taxon>Telluraves</taxon>
        <taxon>Australaves</taxon>
        <taxon>Passeriformes</taxon>
        <taxon>Sturnidae</taxon>
        <taxon>Lamprotornis</taxon>
    </lineage>
</organism>
<evidence type="ECO:0000259" key="23">
    <source>
        <dbReference type="PROSITE" id="PS51184"/>
    </source>
</evidence>
<dbReference type="InterPro" id="IPR003347">
    <property type="entry name" value="JmjC_dom"/>
</dbReference>
<feature type="compositionally biased region" description="Polar residues" evidence="21">
    <location>
        <begin position="1857"/>
        <end position="1877"/>
    </location>
</feature>
<keyword evidence="12" id="KW-0223">Dioxygenase</keyword>
<keyword evidence="15" id="KW-0805">Transcription regulation</keyword>
<sequence length="2008" mass="226600">RCIGRRRYDENEDLSDVEEIVSIRSFNLEEKLKSKMYHGDFVHAMDGKDFTFEYVQREALRVPLIFRNKDGLGIKMPDPDFTVRDVKLLFVRYYETPEAQREKLYNVISLEFSHTKLENIVKRPNVVDLVDWVDNMWPQHLKERQTDATNAISEMKYPKVKKYCLMSVKGCFTDFHIDFGGTSVWYHVFRGGKIFWLIPPTLQNLELYEEWVLSGKQSDIFLGDRVERCQRIELKQGYTFFIPSGWIHAVYTPVDSLVFGGNILHSFNVPMQLRIYEIEDRTRVHAKFRYPFYYEMCWYVLERYVSCVTQRCHLSKEYQKESMLIDAKRKRSTDSYSSDSWLDMDEESCDAHLQEEKDDNLDKNSKSLVDGSSSPNSTHSEGKEAAGRKQKATVMRYLKRTLSNESDDSVKSTTPTDYPKTPTGSPATEVSTKWTHLTEFELKGLKALVEKLESLPENKKCVPEGIEDPQALLEDMKNILKEHADDDQNLAISGVPVVSWPKKTTKNRAVGRPKGKLGAASAVKLAANRSTAGARRRRTRCRKCEACLRTECGECHFCKDMKKFGGPGRMKQSCIMRQCIAPVLPHTAVCLVCGEAGKEDTVEEEESKFNLMLMECSICNEIIHPGCLKHPELAQPCASAPLGGLQSIPENKELYNVPWNDHHLPACALVNAVSPPQVKESDGVVNDELPNCWECPKCNHAGKTGKVSLMGITPTVSPCLSFQRRSWKAPDDRTAMIKPLRRLKQEPEDELPEAPPRSKDSDQSRSSSPTAGPSTEGAEPRDKKKFKMRRKRRLPNKELSKELSKELNQEIQKTENSLANENHQPIKSEPESENEEPKRALNNSERLHRFSKGLNGTPRELRHHQLMPSLRSTPRGIARPPPSLSPPKCIQMERHVIRPPPISPPPDSLPLDDGAAHVMQREVWMAVFSYLSHRDLCICMRVCKTWNRWCCDKRLWTKIDLNHCKSITPLMLSGIIRRQPVTLDLSWTNISKKQLSWLINRLPGLRDLLLSGCSWIAVSALCSSSCPLLRTLDVQWAEGLKDAQMRDLLSPPTDNRPGQIDNRSKLRNIVELRLAGLDITDASLRLIIRHMPLLSKLNLSYCNHVTDQSINLLTAVGTTTRDSLTEINLSDCNKVTDQCLSYFKRCGNICQIDLRYCKQVTKEGCEQFIAEMSVSVQFGQVEEKLLQKLNLPDAVLPLLNLYKQLYKNRCWLCTFLSGQGGEWLQGALAQVSEHFPGHCYIHISIPPAGMCPRASAAQGPVLRCYTLSQAQPWLWSFAATSGIKGETTFNQLCLKNNWTHMVLPHFFFTVNFTNASHACAWSQASCSYPQHELLLLLPSLDILQGGTLQFLLQEDLDPSSWHKAQPDPGPRAGSNTGPSAAPGKLVWVTWLWVKVYEQEILNKNSPCSCLPLPRTGEILQKRARTAVNSLTPTICGALRSVGQGLGLPSPALQALLEKPFTNFYILMLKRPSLTKTRLPCAPGHSTPAHRNPVPGNPARATNYSSKNKQRNKNYKASQVNIQYLASFFKLNKLFSIQNFRVSKNWSEDKLHKFRLKCPDLHGYRAALALPVKPSKAHGGAKFQFSEEPTGNIRQGGPGSLPGQPWGLKHISCVPWLVQNTRAGAHEAAAAWLKFQVQGTKGIFLPLQTVSTGVPLPVLPLLLPSSPGFDMDTEVEKGWVKKPEVCERDERKLPVSMSSSEPRPWWHSTRSTRSSFSLQATEFAISSSTVSCDRQFLRFKYRKLPCQFCKCSKRDSQYRTAGIDKTVSIPAALNKPKLLMIFRIIFVQCSTHSLFGAILKTRCDLLLKILKLTHVPYKSESINFQASPDPTLCCQLLSSRIPACCDRAAPLPAEIQKFPSQRPTQAQGAHTRNSSSGELPTKRAGIGGVMQEWSKEGDLLQNSSSSSMTHNKTLTKITFLVFKLENQPSLEDNYTPRQKIIAFETFNSCCKTPTNQNMHFSSVTWNLMSQYQGRGQNVSFQATEHKRGMNSSSPSKTSRELSQLTPASN</sequence>
<keyword evidence="5" id="KW-0678">Repressor</keyword>
<dbReference type="InterPro" id="IPR041070">
    <property type="entry name" value="JHD"/>
</dbReference>
<feature type="region of interest" description="Disordered" evidence="21">
    <location>
        <begin position="724"/>
        <end position="863"/>
    </location>
</feature>
<dbReference type="EMBL" id="JADDUC020000020">
    <property type="protein sequence ID" value="KAI1233128.1"/>
    <property type="molecule type" value="Genomic_DNA"/>
</dbReference>
<feature type="compositionally biased region" description="Polar residues" evidence="21">
    <location>
        <begin position="366"/>
        <end position="379"/>
    </location>
</feature>
<feature type="domain" description="CXXC-type" evidence="22">
    <location>
        <begin position="534"/>
        <end position="580"/>
    </location>
</feature>
<feature type="region of interest" description="Disordered" evidence="21">
    <location>
        <begin position="355"/>
        <end position="430"/>
    </location>
</feature>
<keyword evidence="26" id="KW-1185">Reference proteome</keyword>
<dbReference type="EMBL" id="JADDUC010000008">
    <property type="protein sequence ID" value="KAG0132483.1"/>
    <property type="molecule type" value="Genomic_DNA"/>
</dbReference>
<dbReference type="GO" id="GO:0008168">
    <property type="term" value="F:methyltransferase activity"/>
    <property type="evidence" value="ECO:0007669"/>
    <property type="project" value="UniProtKB-KW"/>
</dbReference>
<dbReference type="Gene3D" id="2.60.120.650">
    <property type="entry name" value="Cupin"/>
    <property type="match status" value="2"/>
</dbReference>
<dbReference type="GO" id="GO:0032259">
    <property type="term" value="P:methylation"/>
    <property type="evidence" value="ECO:0007669"/>
    <property type="project" value="UniProtKB-KW"/>
</dbReference>
<dbReference type="InterPro" id="IPR006553">
    <property type="entry name" value="Leu-rich_rpt_Cys-con_subtyp"/>
</dbReference>
<dbReference type="InterPro" id="IPR001810">
    <property type="entry name" value="F-box_dom"/>
</dbReference>
<dbReference type="FunFam" id="1.20.1280.50:FF:000083">
    <property type="entry name" value="Lysine (K)-specific demethylase 2B"/>
    <property type="match status" value="1"/>
</dbReference>